<keyword evidence="1" id="KW-0472">Membrane</keyword>
<dbReference type="EMBL" id="MHQO01000050">
    <property type="protein sequence ID" value="OHA05502.1"/>
    <property type="molecule type" value="Genomic_DNA"/>
</dbReference>
<keyword evidence="1" id="KW-0812">Transmembrane</keyword>
<dbReference type="Proteomes" id="UP000177982">
    <property type="component" value="Unassembled WGS sequence"/>
</dbReference>
<evidence type="ECO:0000256" key="1">
    <source>
        <dbReference type="SAM" id="Phobius"/>
    </source>
</evidence>
<dbReference type="AlphaFoldDB" id="A0A1G2L436"/>
<evidence type="ECO:0000313" key="3">
    <source>
        <dbReference type="Proteomes" id="UP000177982"/>
    </source>
</evidence>
<feature type="transmembrane region" description="Helical" evidence="1">
    <location>
        <begin position="6"/>
        <end position="27"/>
    </location>
</feature>
<comment type="caution">
    <text evidence="2">The sequence shown here is derived from an EMBL/GenBank/DDBJ whole genome shotgun (WGS) entry which is preliminary data.</text>
</comment>
<keyword evidence="1" id="KW-1133">Transmembrane helix</keyword>
<name>A0A1G2L436_9BACT</name>
<evidence type="ECO:0000313" key="2">
    <source>
        <dbReference type="EMBL" id="OHA05502.1"/>
    </source>
</evidence>
<organism evidence="2 3">
    <name type="scientific">Candidatus Sungbacteria bacterium RIFCSPLOWO2_01_FULL_47_10</name>
    <dbReference type="NCBI Taxonomy" id="1802276"/>
    <lineage>
        <taxon>Bacteria</taxon>
        <taxon>Candidatus Sungiibacteriota</taxon>
    </lineage>
</organism>
<proteinExistence type="predicted"/>
<sequence>MTPHPEVFIGVMFIANGNLYIAITVLVPDGHKPLRCFITGVFAFDNLAIGFGKGRRKEVFDFTPVWFPNFSKNRTEPR</sequence>
<protein>
    <submittedName>
        <fullName evidence="2">Uncharacterized protein</fullName>
    </submittedName>
</protein>
<reference evidence="2 3" key="1">
    <citation type="journal article" date="2016" name="Nat. Commun.">
        <title>Thousands of microbial genomes shed light on interconnected biogeochemical processes in an aquifer system.</title>
        <authorList>
            <person name="Anantharaman K."/>
            <person name="Brown C.T."/>
            <person name="Hug L.A."/>
            <person name="Sharon I."/>
            <person name="Castelle C.J."/>
            <person name="Probst A.J."/>
            <person name="Thomas B.C."/>
            <person name="Singh A."/>
            <person name="Wilkins M.J."/>
            <person name="Karaoz U."/>
            <person name="Brodie E.L."/>
            <person name="Williams K.H."/>
            <person name="Hubbard S.S."/>
            <person name="Banfield J.F."/>
        </authorList>
    </citation>
    <scope>NUCLEOTIDE SEQUENCE [LARGE SCALE GENOMIC DNA]</scope>
</reference>
<gene>
    <name evidence="2" type="ORF">A2934_05340</name>
</gene>
<accession>A0A1G2L436</accession>